<feature type="domain" description="Flavin reductase like" evidence="3">
    <location>
        <begin position="30"/>
        <end position="178"/>
    </location>
</feature>
<dbReference type="RefSeq" id="WP_119858061.1">
    <property type="nucleotide sequence ID" value="NZ_QYYD01000020.1"/>
</dbReference>
<dbReference type="InterPro" id="IPR002563">
    <property type="entry name" value="Flavin_Rdtase-like_dom"/>
</dbReference>
<evidence type="ECO:0000313" key="5">
    <source>
        <dbReference type="Proteomes" id="UP000285523"/>
    </source>
</evidence>
<dbReference type="Pfam" id="PF01613">
    <property type="entry name" value="Flavin_Reduct"/>
    <property type="match status" value="1"/>
</dbReference>
<dbReference type="InterPro" id="IPR012349">
    <property type="entry name" value="Split_barrel_FMN-bd"/>
</dbReference>
<comment type="caution">
    <text evidence="4">The sequence shown here is derived from an EMBL/GenBank/DDBJ whole genome shotgun (WGS) entry which is preliminary data.</text>
</comment>
<dbReference type="Gene3D" id="2.30.110.10">
    <property type="entry name" value="Electron Transport, Fmn-binding Protein, Chain A"/>
    <property type="match status" value="1"/>
</dbReference>
<dbReference type="OrthoDB" id="9792858at2"/>
<dbReference type="PANTHER" id="PTHR30466">
    <property type="entry name" value="FLAVIN REDUCTASE"/>
    <property type="match status" value="1"/>
</dbReference>
<evidence type="ECO:0000256" key="2">
    <source>
        <dbReference type="SAM" id="MobiDB-lite"/>
    </source>
</evidence>
<dbReference type="AlphaFoldDB" id="A0A418V1X3"/>
<dbReference type="InterPro" id="IPR050268">
    <property type="entry name" value="NADH-dep_flavin_reductase"/>
</dbReference>
<sequence>MTAAEAGTASPGNHLPVQSGPTAPVFRSAMRQFVGSVSVVTTWHGDRPWGMTISSFTSVCIDPPTILVCLHGSTVTASHVRGCGRFGVNLLGRDQHHLSELCAKPQADKYIDDYVVSSCNGSKELSPPRLAGSPVVLACRTIEQLSVGSHLVAIAAVEAVDLPDAAAPLLYGQGRYMHGVDLVRA</sequence>
<organism evidence="4 5">
    <name type="scientific">Rhodopseudomonas palustris</name>
    <dbReference type="NCBI Taxonomy" id="1076"/>
    <lineage>
        <taxon>Bacteria</taxon>
        <taxon>Pseudomonadati</taxon>
        <taxon>Pseudomonadota</taxon>
        <taxon>Alphaproteobacteria</taxon>
        <taxon>Hyphomicrobiales</taxon>
        <taxon>Nitrobacteraceae</taxon>
        <taxon>Rhodopseudomonas</taxon>
    </lineage>
</organism>
<protein>
    <submittedName>
        <fullName evidence="4">Flavin reductase</fullName>
    </submittedName>
</protein>
<proteinExistence type="predicted"/>
<gene>
    <name evidence="4" type="ORF">D4Q52_18565</name>
</gene>
<dbReference type="GO" id="GO:0010181">
    <property type="term" value="F:FMN binding"/>
    <property type="evidence" value="ECO:0007669"/>
    <property type="project" value="InterPro"/>
</dbReference>
<dbReference type="PANTHER" id="PTHR30466:SF1">
    <property type="entry name" value="FMN REDUCTASE (NADH) RUTF"/>
    <property type="match status" value="1"/>
</dbReference>
<evidence type="ECO:0000313" key="4">
    <source>
        <dbReference type="EMBL" id="RJF69934.1"/>
    </source>
</evidence>
<keyword evidence="1" id="KW-0560">Oxidoreductase</keyword>
<name>A0A418V1X3_RHOPL</name>
<dbReference type="SUPFAM" id="SSF50475">
    <property type="entry name" value="FMN-binding split barrel"/>
    <property type="match status" value="1"/>
</dbReference>
<dbReference type="EMBL" id="QYYD01000020">
    <property type="protein sequence ID" value="RJF69934.1"/>
    <property type="molecule type" value="Genomic_DNA"/>
</dbReference>
<dbReference type="SMART" id="SM00903">
    <property type="entry name" value="Flavin_Reduct"/>
    <property type="match status" value="1"/>
</dbReference>
<dbReference type="GO" id="GO:0042602">
    <property type="term" value="F:riboflavin reductase (NADPH) activity"/>
    <property type="evidence" value="ECO:0007669"/>
    <property type="project" value="TreeGrafter"/>
</dbReference>
<evidence type="ECO:0000259" key="3">
    <source>
        <dbReference type="SMART" id="SM00903"/>
    </source>
</evidence>
<dbReference type="Proteomes" id="UP000285523">
    <property type="component" value="Unassembled WGS sequence"/>
</dbReference>
<accession>A0A418V1X3</accession>
<evidence type="ECO:0000256" key="1">
    <source>
        <dbReference type="ARBA" id="ARBA00023002"/>
    </source>
</evidence>
<reference evidence="4 5" key="1">
    <citation type="submission" date="2018-09" db="EMBL/GenBank/DDBJ databases">
        <title>Draft genome sequence of Rhodopseudomonas palustris 2.1.18.</title>
        <authorList>
            <person name="Robertson S.L."/>
            <person name="Meyer T.E."/>
            <person name="Kyndt J.A."/>
        </authorList>
    </citation>
    <scope>NUCLEOTIDE SEQUENCE [LARGE SCALE GENOMIC DNA]</scope>
    <source>
        <strain evidence="4 5">2.1.18</strain>
    </source>
</reference>
<feature type="region of interest" description="Disordered" evidence="2">
    <location>
        <begin position="1"/>
        <end position="21"/>
    </location>
</feature>